<protein>
    <submittedName>
        <fullName evidence="1">Uncharacterized protein</fullName>
    </submittedName>
</protein>
<sequence length="173" mass="19609">MRSGAGLRDPADAGHFDEEELMGIWNAPEEREPAVRAVVRWRLAELDLQREIRRLQDAGVDRDELARALRIFDGQDVRHLDGARDVAMPVEGFSGATPLEICERYAVGYLDRERLVDELTRFPYVPLDKPEGWDDLVVNPPGTWMDLSIARGEKLIDMDVYADVFDRVNASGD</sequence>
<reference evidence="1 2" key="1">
    <citation type="journal article" date="2008" name="J. Bacteriol.">
        <title>The genome sequence of the tomato-pathogenic actinomycete Clavibacter michiganensis subsp. michiganensis NCPPB382 reveals a large island involved in pathogenicity.</title>
        <authorList>
            <person name="Gartemann K.H."/>
            <person name="Abt B."/>
            <person name="Bekel T."/>
            <person name="Burger A."/>
            <person name="Engemann J."/>
            <person name="Flugel M."/>
            <person name="Gaigalat L."/>
            <person name="Goesmann A."/>
            <person name="Grafen I."/>
            <person name="Kalinowski J."/>
            <person name="Kaup O."/>
            <person name="Kirchner O."/>
            <person name="Krause L."/>
            <person name="Linke B."/>
            <person name="McHardy A."/>
            <person name="Meyer F."/>
            <person name="Pohle S."/>
            <person name="Ruckert C."/>
            <person name="Schneiker S."/>
            <person name="Zellermann E.M."/>
            <person name="Puhler A."/>
            <person name="Eichenlaub R."/>
            <person name="Kaiser O."/>
            <person name="Bartels D."/>
        </authorList>
    </citation>
    <scope>NUCLEOTIDE SEQUENCE [LARGE SCALE GENOMIC DNA]</scope>
    <source>
        <strain evidence="1 2">NCPPB 382</strain>
    </source>
</reference>
<dbReference type="EMBL" id="AM711867">
    <property type="protein sequence ID" value="CAN02791.1"/>
    <property type="molecule type" value="Genomic_DNA"/>
</dbReference>
<evidence type="ECO:0000313" key="2">
    <source>
        <dbReference type="Proteomes" id="UP000001564"/>
    </source>
</evidence>
<keyword evidence="2" id="KW-1185">Reference proteome</keyword>
<dbReference type="eggNOG" id="ENOG5033891">
    <property type="taxonomic scope" value="Bacteria"/>
</dbReference>
<name>A5CUK4_CLAM3</name>
<dbReference type="HOGENOM" id="CLU_1719117_0_0_11"/>
<dbReference type="KEGG" id="cmi:CMM_2707"/>
<proteinExistence type="predicted"/>
<evidence type="ECO:0000313" key="1">
    <source>
        <dbReference type="EMBL" id="CAN02791.1"/>
    </source>
</evidence>
<gene>
    <name evidence="1" type="ordered locus">CMM_2707</name>
</gene>
<organism evidence="1 2">
    <name type="scientific">Clavibacter michiganensis subsp. michiganensis (strain NCPPB 382)</name>
    <dbReference type="NCBI Taxonomy" id="443906"/>
    <lineage>
        <taxon>Bacteria</taxon>
        <taxon>Bacillati</taxon>
        <taxon>Actinomycetota</taxon>
        <taxon>Actinomycetes</taxon>
        <taxon>Micrococcales</taxon>
        <taxon>Microbacteriaceae</taxon>
        <taxon>Clavibacter</taxon>
    </lineage>
</organism>
<accession>A5CUK4</accession>
<dbReference type="Proteomes" id="UP000001564">
    <property type="component" value="Chromosome"/>
</dbReference>
<dbReference type="AlphaFoldDB" id="A5CUK4"/>